<evidence type="ECO:0000256" key="2">
    <source>
        <dbReference type="ARBA" id="ARBA00022692"/>
    </source>
</evidence>
<dbReference type="SUPFAM" id="SSF103473">
    <property type="entry name" value="MFS general substrate transporter"/>
    <property type="match status" value="1"/>
</dbReference>
<comment type="subcellular location">
    <subcellularLocation>
        <location evidence="1">Cell membrane</location>
        <topology evidence="1">Multi-pass membrane protein</topology>
    </subcellularLocation>
</comment>
<evidence type="ECO:0000313" key="8">
    <source>
        <dbReference type="Proteomes" id="UP001596455"/>
    </source>
</evidence>
<dbReference type="Gene3D" id="1.20.1250.20">
    <property type="entry name" value="MFS general substrate transporter like domains"/>
    <property type="match status" value="1"/>
</dbReference>
<evidence type="ECO:0000256" key="5">
    <source>
        <dbReference type="SAM" id="Phobius"/>
    </source>
</evidence>
<feature type="transmembrane region" description="Helical" evidence="5">
    <location>
        <begin position="331"/>
        <end position="353"/>
    </location>
</feature>
<feature type="transmembrane region" description="Helical" evidence="5">
    <location>
        <begin position="273"/>
        <end position="290"/>
    </location>
</feature>
<evidence type="ECO:0000313" key="7">
    <source>
        <dbReference type="EMBL" id="MFC7403887.1"/>
    </source>
</evidence>
<protein>
    <submittedName>
        <fullName evidence="7">YbfB/YjiJ family MFS transporter</fullName>
    </submittedName>
</protein>
<organism evidence="7 8">
    <name type="scientific">Georgenia alba</name>
    <dbReference type="NCBI Taxonomy" id="2233858"/>
    <lineage>
        <taxon>Bacteria</taxon>
        <taxon>Bacillati</taxon>
        <taxon>Actinomycetota</taxon>
        <taxon>Actinomycetes</taxon>
        <taxon>Micrococcales</taxon>
        <taxon>Bogoriellaceae</taxon>
        <taxon>Georgenia</taxon>
    </lineage>
</organism>
<dbReference type="EMBL" id="JBHTCQ010000001">
    <property type="protein sequence ID" value="MFC7403887.1"/>
    <property type="molecule type" value="Genomic_DNA"/>
</dbReference>
<dbReference type="PANTHER" id="PTHR23537:SF1">
    <property type="entry name" value="SUGAR TRANSPORTER"/>
    <property type="match status" value="1"/>
</dbReference>
<feature type="transmembrane region" description="Helical" evidence="5">
    <location>
        <begin position="207"/>
        <end position="231"/>
    </location>
</feature>
<proteinExistence type="predicted"/>
<dbReference type="InterPro" id="IPR020846">
    <property type="entry name" value="MFS_dom"/>
</dbReference>
<gene>
    <name evidence="7" type="ORF">ACFQQL_02095</name>
</gene>
<feature type="transmembrane region" description="Helical" evidence="5">
    <location>
        <begin position="359"/>
        <end position="379"/>
    </location>
</feature>
<feature type="transmembrane region" description="Helical" evidence="5">
    <location>
        <begin position="164"/>
        <end position="186"/>
    </location>
</feature>
<keyword evidence="4 5" id="KW-0472">Membrane</keyword>
<dbReference type="PROSITE" id="PS50850">
    <property type="entry name" value="MFS"/>
    <property type="match status" value="1"/>
</dbReference>
<feature type="domain" description="Major facilitator superfamily (MFS) profile" evidence="6">
    <location>
        <begin position="5"/>
        <end position="385"/>
    </location>
</feature>
<accession>A0ABW2Q5Q7</accession>
<evidence type="ECO:0000259" key="6">
    <source>
        <dbReference type="PROSITE" id="PS50850"/>
    </source>
</evidence>
<dbReference type="PANTHER" id="PTHR23537">
    <property type="match status" value="1"/>
</dbReference>
<keyword evidence="8" id="KW-1185">Reference proteome</keyword>
<feature type="transmembrane region" description="Helical" evidence="5">
    <location>
        <begin position="130"/>
        <end position="152"/>
    </location>
</feature>
<evidence type="ECO:0000256" key="4">
    <source>
        <dbReference type="ARBA" id="ARBA00023136"/>
    </source>
</evidence>
<feature type="transmembrane region" description="Helical" evidence="5">
    <location>
        <begin position="243"/>
        <end position="261"/>
    </location>
</feature>
<reference evidence="8" key="1">
    <citation type="journal article" date="2019" name="Int. J. Syst. Evol. Microbiol.">
        <title>The Global Catalogue of Microorganisms (GCM) 10K type strain sequencing project: providing services to taxonomists for standard genome sequencing and annotation.</title>
        <authorList>
            <consortium name="The Broad Institute Genomics Platform"/>
            <consortium name="The Broad Institute Genome Sequencing Center for Infectious Disease"/>
            <person name="Wu L."/>
            <person name="Ma J."/>
        </authorList>
    </citation>
    <scope>NUCLEOTIDE SEQUENCE [LARGE SCALE GENOMIC DNA]</scope>
    <source>
        <strain evidence="8">JCM 1490</strain>
    </source>
</reference>
<keyword evidence="2 5" id="KW-0812">Transmembrane</keyword>
<comment type="caution">
    <text evidence="7">The sequence shown here is derived from an EMBL/GenBank/DDBJ whole genome shotgun (WGS) entry which is preliminary data.</text>
</comment>
<dbReference type="Proteomes" id="UP001596455">
    <property type="component" value="Unassembled WGS sequence"/>
</dbReference>
<dbReference type="InterPro" id="IPR036259">
    <property type="entry name" value="MFS_trans_sf"/>
</dbReference>
<dbReference type="InterPro" id="IPR010645">
    <property type="entry name" value="MFS_4"/>
</dbReference>
<evidence type="ECO:0000256" key="1">
    <source>
        <dbReference type="ARBA" id="ARBA00004651"/>
    </source>
</evidence>
<feature type="transmembrane region" description="Helical" evidence="5">
    <location>
        <begin position="71"/>
        <end position="94"/>
    </location>
</feature>
<dbReference type="Pfam" id="PF06779">
    <property type="entry name" value="MFS_4"/>
    <property type="match status" value="1"/>
</dbReference>
<name>A0ABW2Q5Q7_9MICO</name>
<keyword evidence="3 5" id="KW-1133">Transmembrane helix</keyword>
<evidence type="ECO:0000256" key="3">
    <source>
        <dbReference type="ARBA" id="ARBA00022989"/>
    </source>
</evidence>
<feature type="transmembrane region" description="Helical" evidence="5">
    <location>
        <begin position="100"/>
        <end position="118"/>
    </location>
</feature>
<dbReference type="RefSeq" id="WP_382393754.1">
    <property type="nucleotide sequence ID" value="NZ_JBHTCQ010000001.1"/>
</dbReference>
<feature type="transmembrane region" description="Helical" evidence="5">
    <location>
        <begin position="40"/>
        <end position="64"/>
    </location>
</feature>
<sequence length="388" mass="39404">MLAIATGLALIPAVASGFSRFAYALVLPAMRSALGWSYTTAGAVNTASAIGFLLGSLGAAAVTIRWGERRVLVTSLVLTAAIVLASGVTGAIAVVVLMRLLAGVTAAVAFVVGSVLAARLARAAPPRTGAVVLGIYFGGGGGLGVVIPGLVVPAAIQGTNWQTAWLALGLMSVVGAAVAVWSARLVPGPVSDAPDSRAGLLRWPIRTLWPLLWGYGLFGAGYIPYMTFIVAHLEEEGANDLQVSAFWAVLGLAAVAGSWLWSPVLGRNEGGQAPVWTLVAVLVGSVLPLISGSLLLSFVSATIFGGSFLATPSAVTNYARNALPQHWWSSTMAALTATFALGQCLGPLLAGAFSNGRNGVGTGLLIGAGLLVASIALTLRQPRRGDAS</sequence>